<reference evidence="1" key="1">
    <citation type="journal article" date="2021" name="New Phytol.">
        <title>Evolutionary innovations through gain and loss of genes in the ectomycorrhizal Boletales.</title>
        <authorList>
            <person name="Wu G."/>
            <person name="Miyauchi S."/>
            <person name="Morin E."/>
            <person name="Kuo A."/>
            <person name="Drula E."/>
            <person name="Varga T."/>
            <person name="Kohler A."/>
            <person name="Feng B."/>
            <person name="Cao Y."/>
            <person name="Lipzen A."/>
            <person name="Daum C."/>
            <person name="Hundley H."/>
            <person name="Pangilinan J."/>
            <person name="Johnson J."/>
            <person name="Barry K."/>
            <person name="LaButti K."/>
            <person name="Ng V."/>
            <person name="Ahrendt S."/>
            <person name="Min B."/>
            <person name="Choi I.G."/>
            <person name="Park H."/>
            <person name="Plett J.M."/>
            <person name="Magnuson J."/>
            <person name="Spatafora J.W."/>
            <person name="Nagy L.G."/>
            <person name="Henrissat B."/>
            <person name="Grigoriev I.V."/>
            <person name="Yang Z.L."/>
            <person name="Xu J."/>
            <person name="Martin F.M."/>
        </authorList>
    </citation>
    <scope>NUCLEOTIDE SEQUENCE</scope>
    <source>
        <strain evidence="1">KUC20120723A-06</strain>
    </source>
</reference>
<name>A0ACB8BL44_9AGAM</name>
<proteinExistence type="predicted"/>
<dbReference type="Proteomes" id="UP000790709">
    <property type="component" value="Unassembled WGS sequence"/>
</dbReference>
<evidence type="ECO:0000313" key="1">
    <source>
        <dbReference type="EMBL" id="KAH7926277.1"/>
    </source>
</evidence>
<sequence>MSWAPDESPLQIANEIAWLQGCVAAGVIYGVVVVLFAMCSYDLWARIRTKHTRTKRDTLLFLYVLTMFSITTTAFATNSQFIQLAFVNNRNYPGGPGAYVYAMYSIPVNTISNGMSLLSNWGASWLMFWRCVIIYKSSSIIVRTLVYGSLGLTITCSMTLGMFWLIQVCSPSSSPFQNTAMPINFTTPSCVVALAFDILPTVLIVARLLWHRRRIARALDWPGTGFFGSGGGIIGQSVHVFGGGANGAHYISIAAIFIESAAVYTVFSLLFIVSFATGSVVQNAFLQVQSHADTLASLLIIYRVLQGKAWSQETAAQATASVAAVAKTKCNTDIPLQTQTRSSCSRVSSLCFKPGPEEVEVTVDMDTSQRESV</sequence>
<keyword evidence="2" id="KW-1185">Reference proteome</keyword>
<comment type="caution">
    <text evidence="1">The sequence shown here is derived from an EMBL/GenBank/DDBJ whole genome shotgun (WGS) entry which is preliminary data.</text>
</comment>
<organism evidence="1 2">
    <name type="scientific">Leucogyrophana mollusca</name>
    <dbReference type="NCBI Taxonomy" id="85980"/>
    <lineage>
        <taxon>Eukaryota</taxon>
        <taxon>Fungi</taxon>
        <taxon>Dikarya</taxon>
        <taxon>Basidiomycota</taxon>
        <taxon>Agaricomycotina</taxon>
        <taxon>Agaricomycetes</taxon>
        <taxon>Agaricomycetidae</taxon>
        <taxon>Boletales</taxon>
        <taxon>Boletales incertae sedis</taxon>
        <taxon>Leucogyrophana</taxon>
    </lineage>
</organism>
<gene>
    <name evidence="1" type="ORF">BV22DRAFT_371986</name>
</gene>
<accession>A0ACB8BL44</accession>
<protein>
    <submittedName>
        <fullName evidence="1">Uncharacterized protein</fullName>
    </submittedName>
</protein>
<evidence type="ECO:0000313" key="2">
    <source>
        <dbReference type="Proteomes" id="UP000790709"/>
    </source>
</evidence>
<dbReference type="EMBL" id="MU266386">
    <property type="protein sequence ID" value="KAH7926277.1"/>
    <property type="molecule type" value="Genomic_DNA"/>
</dbReference>